<evidence type="ECO:0000256" key="10">
    <source>
        <dbReference type="ARBA" id="ARBA00023303"/>
    </source>
</evidence>
<dbReference type="RefSeq" id="XP_013230429.1">
    <property type="nucleotide sequence ID" value="XM_013374975.1"/>
</dbReference>
<evidence type="ECO:0000256" key="7">
    <source>
        <dbReference type="ARBA" id="ARBA00022989"/>
    </source>
</evidence>
<evidence type="ECO:0000256" key="3">
    <source>
        <dbReference type="ARBA" id="ARBA00022538"/>
    </source>
</evidence>
<keyword evidence="2" id="KW-0813">Transport</keyword>
<evidence type="ECO:0000256" key="2">
    <source>
        <dbReference type="ARBA" id="ARBA00022448"/>
    </source>
</evidence>
<evidence type="ECO:0000256" key="5">
    <source>
        <dbReference type="ARBA" id="ARBA00022826"/>
    </source>
</evidence>
<dbReference type="Gene3D" id="1.10.287.70">
    <property type="match status" value="1"/>
</dbReference>
<dbReference type="EMBL" id="HG674575">
    <property type="protein sequence ID" value="CDJ39674.1"/>
    <property type="molecule type" value="Genomic_DNA"/>
</dbReference>
<evidence type="ECO:0000256" key="4">
    <source>
        <dbReference type="ARBA" id="ARBA00022692"/>
    </source>
</evidence>
<evidence type="ECO:0000256" key="1">
    <source>
        <dbReference type="ARBA" id="ARBA00004141"/>
    </source>
</evidence>
<proteinExistence type="predicted"/>
<keyword evidence="3" id="KW-0633">Potassium transport</keyword>
<protein>
    <recommendedName>
        <fullName evidence="12">Potassium channel domain-containing protein</fullName>
    </recommendedName>
</protein>
<dbReference type="VEuPathDB" id="ToxoDB:ETH2_1475100"/>
<keyword evidence="9 11" id="KW-0472">Membrane</keyword>
<sequence>MAAPTPTTAAATAIVATPAAAVGPYAGAVAVLARTLAWCGVWLWATTFLKRPGEEKGLLFWSFSELPKCYSFVEAAFAWMVSWDFCGGLLAAAKPLSFLLSFHSLVDLATLPLSSYFFRFFARDPAAHNYPWLLGLGWLRFLRLLRTETVLACCFPTLSRVSLRVVSIGVSWLMIVLTFAGGIFILEAPRPAANYNSVFDFCFYAVVSVMTVGYGDFAPETPAGRGLAICVIVSAFVYLPGEIQRLLEALREPRSSYGGAPGAEEDYLCVLGPIAPQQLAAFCFQVGRAFPGSSAALLVLSPLPLSSYLAACQGARPKGREDYMQYERGSSYTIYRMEFAACVRGAPFAELARALFVNYEVYLIGLVSMSNRVALNPAQYTVGAELLHARAPAAAAADAGNPAAAAAAAADQQTYAGIVLAPNLEVVARLASAKEIGTRRRHKRQFGMHSQQS</sequence>
<evidence type="ECO:0000313" key="14">
    <source>
        <dbReference type="Proteomes" id="UP000030747"/>
    </source>
</evidence>
<dbReference type="GO" id="GO:0016020">
    <property type="term" value="C:membrane"/>
    <property type="evidence" value="ECO:0007669"/>
    <property type="project" value="UniProtKB-SubCell"/>
</dbReference>
<evidence type="ECO:0000256" key="6">
    <source>
        <dbReference type="ARBA" id="ARBA00022958"/>
    </source>
</evidence>
<evidence type="ECO:0000256" key="9">
    <source>
        <dbReference type="ARBA" id="ARBA00023136"/>
    </source>
</evidence>
<dbReference type="AlphaFoldDB" id="U6KTH4"/>
<keyword evidence="10" id="KW-0407">Ion channel</keyword>
<evidence type="ECO:0000256" key="11">
    <source>
        <dbReference type="SAM" id="Phobius"/>
    </source>
</evidence>
<keyword evidence="6" id="KW-0630">Potassium</keyword>
<reference evidence="13" key="1">
    <citation type="submission" date="2013-10" db="EMBL/GenBank/DDBJ databases">
        <title>Genomic analysis of the causative agents of coccidiosis in chickens.</title>
        <authorList>
            <person name="Reid A.J."/>
            <person name="Blake D."/>
            <person name="Billington K."/>
            <person name="Browne H."/>
            <person name="Dunn M."/>
            <person name="Hung S."/>
            <person name="Kawahara F."/>
            <person name="Miranda-Saavedra D."/>
            <person name="Mourier T."/>
            <person name="Nagra H."/>
            <person name="Otto T.D."/>
            <person name="Rawlings N."/>
            <person name="Sanchez A."/>
            <person name="Sanders M."/>
            <person name="Subramaniam C."/>
            <person name="Tay Y."/>
            <person name="Dear P."/>
            <person name="Doerig C."/>
            <person name="Gruber A."/>
            <person name="Parkinson J."/>
            <person name="Shirley M."/>
            <person name="Wan K.L."/>
            <person name="Berriman M."/>
            <person name="Tomley F."/>
            <person name="Pain A."/>
        </authorList>
    </citation>
    <scope>NUCLEOTIDE SEQUENCE [LARGE SCALE GENOMIC DNA]</scope>
    <source>
        <strain evidence="13">Houghton</strain>
    </source>
</reference>
<dbReference type="PANTHER" id="PTHR10027:SF10">
    <property type="entry name" value="SLOWPOKE 2, ISOFORM D"/>
    <property type="match status" value="1"/>
</dbReference>
<reference evidence="13" key="2">
    <citation type="submission" date="2013-10" db="EMBL/GenBank/DDBJ databases">
        <authorList>
            <person name="Aslett M."/>
        </authorList>
    </citation>
    <scope>NUCLEOTIDE SEQUENCE [LARGE SCALE GENOMIC DNA]</scope>
    <source>
        <strain evidence="13">Houghton</strain>
    </source>
</reference>
<feature type="transmembrane region" description="Helical" evidence="11">
    <location>
        <begin position="165"/>
        <end position="186"/>
    </location>
</feature>
<dbReference type="SUPFAM" id="SSF81324">
    <property type="entry name" value="Voltage-gated potassium channels"/>
    <property type="match status" value="1"/>
</dbReference>
<keyword evidence="14" id="KW-1185">Reference proteome</keyword>
<name>U6KTH4_EIMTE</name>
<dbReference type="InterPro" id="IPR013099">
    <property type="entry name" value="K_chnl_dom"/>
</dbReference>
<keyword evidence="7 11" id="KW-1133">Transmembrane helix</keyword>
<dbReference type="GO" id="GO:0005267">
    <property type="term" value="F:potassium channel activity"/>
    <property type="evidence" value="ECO:0007669"/>
    <property type="project" value="UniProtKB-KW"/>
</dbReference>
<evidence type="ECO:0000259" key="12">
    <source>
        <dbReference type="Pfam" id="PF07885"/>
    </source>
</evidence>
<dbReference type="OrthoDB" id="433309at2759"/>
<dbReference type="InterPro" id="IPR047871">
    <property type="entry name" value="K_chnl_Slo-like"/>
</dbReference>
<keyword evidence="8" id="KW-0406">Ion transport</keyword>
<keyword evidence="5" id="KW-0631">Potassium channel</keyword>
<feature type="domain" description="Potassium channel" evidence="12">
    <location>
        <begin position="173"/>
        <end position="249"/>
    </location>
</feature>
<gene>
    <name evidence="13" type="ORF">ETH_00035750</name>
</gene>
<keyword evidence="4 11" id="KW-0812">Transmembrane</keyword>
<dbReference type="VEuPathDB" id="ToxoDB:ETH_00035750"/>
<comment type="subcellular location">
    <subcellularLocation>
        <location evidence="1">Membrane</location>
        <topology evidence="1">Multi-pass membrane protein</topology>
    </subcellularLocation>
</comment>
<organism evidence="13 14">
    <name type="scientific">Eimeria tenella</name>
    <name type="common">Coccidian parasite</name>
    <dbReference type="NCBI Taxonomy" id="5802"/>
    <lineage>
        <taxon>Eukaryota</taxon>
        <taxon>Sar</taxon>
        <taxon>Alveolata</taxon>
        <taxon>Apicomplexa</taxon>
        <taxon>Conoidasida</taxon>
        <taxon>Coccidia</taxon>
        <taxon>Eucoccidiorida</taxon>
        <taxon>Eimeriorina</taxon>
        <taxon>Eimeriidae</taxon>
        <taxon>Eimeria</taxon>
    </lineage>
</organism>
<feature type="non-terminal residue" evidence="13">
    <location>
        <position position="453"/>
    </location>
</feature>
<evidence type="ECO:0000256" key="8">
    <source>
        <dbReference type="ARBA" id="ARBA00023065"/>
    </source>
</evidence>
<evidence type="ECO:0000313" key="13">
    <source>
        <dbReference type="EMBL" id="CDJ39674.1"/>
    </source>
</evidence>
<dbReference type="GeneID" id="25256191"/>
<dbReference type="PANTHER" id="PTHR10027">
    <property type="entry name" value="CALCIUM-ACTIVATED POTASSIUM CHANNEL ALPHA CHAIN"/>
    <property type="match status" value="1"/>
</dbReference>
<dbReference type="Pfam" id="PF07885">
    <property type="entry name" value="Ion_trans_2"/>
    <property type="match status" value="1"/>
</dbReference>
<accession>U6KTH4</accession>
<dbReference type="Proteomes" id="UP000030747">
    <property type="component" value="Unassembled WGS sequence"/>
</dbReference>